<keyword evidence="4 6" id="KW-0689">Ribosomal protein</keyword>
<comment type="similarity">
    <text evidence="1 6 7">Belongs to the universal ribosomal protein uL6 family.</text>
</comment>
<dbReference type="NCBIfam" id="TIGR03654">
    <property type="entry name" value="L6_bact"/>
    <property type="match status" value="1"/>
</dbReference>
<reference evidence="10" key="1">
    <citation type="submission" date="2020-09" db="EMBL/GenBank/DDBJ databases">
        <title>A novel bacterium of genus Paenibacillus, isolated from South China Sea.</title>
        <authorList>
            <person name="Huang H."/>
            <person name="Mo K."/>
            <person name="Hu Y."/>
        </authorList>
    </citation>
    <scope>NUCLEOTIDE SEQUENCE</scope>
    <source>
        <strain evidence="10">IB182363</strain>
    </source>
</reference>
<dbReference type="HAMAP" id="MF_01365_B">
    <property type="entry name" value="Ribosomal_uL6_B"/>
    <property type="match status" value="1"/>
</dbReference>
<evidence type="ECO:0000256" key="2">
    <source>
        <dbReference type="ARBA" id="ARBA00022730"/>
    </source>
</evidence>
<accession>A0A927H3C8</accession>
<dbReference type="InterPro" id="IPR020040">
    <property type="entry name" value="Ribosomal_uL6_a/b-dom"/>
</dbReference>
<evidence type="ECO:0000313" key="11">
    <source>
        <dbReference type="Proteomes" id="UP000639396"/>
    </source>
</evidence>
<dbReference type="GO" id="GO:0003735">
    <property type="term" value="F:structural constituent of ribosome"/>
    <property type="evidence" value="ECO:0007669"/>
    <property type="project" value="UniProtKB-UniRule"/>
</dbReference>
<comment type="caution">
    <text evidence="10">The sequence shown here is derived from an EMBL/GenBank/DDBJ whole genome shotgun (WGS) entry which is preliminary data.</text>
</comment>
<dbReference type="GO" id="GO:0002181">
    <property type="term" value="P:cytoplasmic translation"/>
    <property type="evidence" value="ECO:0007669"/>
    <property type="project" value="TreeGrafter"/>
</dbReference>
<dbReference type="InterPro" id="IPR002358">
    <property type="entry name" value="Ribosomal_uL6_CS"/>
</dbReference>
<dbReference type="EMBL" id="JACXJA010000055">
    <property type="protein sequence ID" value="MBD2866283.1"/>
    <property type="molecule type" value="Genomic_DNA"/>
</dbReference>
<feature type="domain" description="Large ribosomal subunit protein uL6 alpha-beta" evidence="9">
    <location>
        <begin position="11"/>
        <end position="82"/>
    </location>
</feature>
<evidence type="ECO:0000256" key="7">
    <source>
        <dbReference type="RuleBase" id="RU003869"/>
    </source>
</evidence>
<comment type="function">
    <text evidence="6 8">This protein binds to the 23S rRNA, and is important in its secondary structure. It is located near the subunit interface in the base of the L7/L12 stalk, and near the tRNA binding site of the peptidyltransferase center.</text>
</comment>
<dbReference type="PIRSF" id="PIRSF002162">
    <property type="entry name" value="Ribosomal_L6"/>
    <property type="match status" value="1"/>
</dbReference>
<protein>
    <recommendedName>
        <fullName evidence="6">Large ribosomal subunit protein uL6</fullName>
    </recommendedName>
</protein>
<evidence type="ECO:0000259" key="9">
    <source>
        <dbReference type="Pfam" id="PF00347"/>
    </source>
</evidence>
<evidence type="ECO:0000313" key="10">
    <source>
        <dbReference type="EMBL" id="MBD2866283.1"/>
    </source>
</evidence>
<dbReference type="RefSeq" id="WP_190931899.1">
    <property type="nucleotide sequence ID" value="NZ_JACXJA010000055.1"/>
</dbReference>
<evidence type="ECO:0000256" key="5">
    <source>
        <dbReference type="ARBA" id="ARBA00023274"/>
    </source>
</evidence>
<dbReference type="InterPro" id="IPR036789">
    <property type="entry name" value="Ribosomal_uL6-like_a/b-dom_sf"/>
</dbReference>
<evidence type="ECO:0000256" key="6">
    <source>
        <dbReference type="HAMAP-Rule" id="MF_01365"/>
    </source>
</evidence>
<dbReference type="PANTHER" id="PTHR11655:SF14">
    <property type="entry name" value="LARGE RIBOSOMAL SUBUNIT PROTEIN UL6M"/>
    <property type="match status" value="1"/>
</dbReference>
<dbReference type="InterPro" id="IPR019906">
    <property type="entry name" value="Ribosomal_uL6_bac-type"/>
</dbReference>
<organism evidence="10 11">
    <name type="scientific">Paenibacillus oceani</name>
    <dbReference type="NCBI Taxonomy" id="2772510"/>
    <lineage>
        <taxon>Bacteria</taxon>
        <taxon>Bacillati</taxon>
        <taxon>Bacillota</taxon>
        <taxon>Bacilli</taxon>
        <taxon>Bacillales</taxon>
        <taxon>Paenibacillaceae</taxon>
        <taxon>Paenibacillus</taxon>
    </lineage>
</organism>
<dbReference type="AlphaFoldDB" id="A0A927H3C8"/>
<dbReference type="Gene3D" id="3.90.930.12">
    <property type="entry name" value="Ribosomal protein L6, alpha-beta domain"/>
    <property type="match status" value="2"/>
</dbReference>
<sequence>MSRIGRKPIAIPSGVNVSLDNTLITVKGPKGTLSRELHKDMKVVVEDSVINVERPSDNKLHRSLHGTTRSIIFNMVSGVTEGYSKTLDLVGVGYRANKSGTKLVLNVGYSHPVEIVPENGIEFDVPSNTKIIVKGIDKELVGATAAKVRSVREPEPYKGKGIKYEGERILRKEGKAGKKK</sequence>
<keyword evidence="3 6" id="KW-0694">RNA-binding</keyword>
<keyword evidence="11" id="KW-1185">Reference proteome</keyword>
<dbReference type="FunFam" id="3.90.930.12:FF:000002">
    <property type="entry name" value="50S ribosomal protein L6"/>
    <property type="match status" value="1"/>
</dbReference>
<dbReference type="SUPFAM" id="SSF56053">
    <property type="entry name" value="Ribosomal protein L6"/>
    <property type="match status" value="2"/>
</dbReference>
<evidence type="ECO:0000256" key="1">
    <source>
        <dbReference type="ARBA" id="ARBA00009356"/>
    </source>
</evidence>
<dbReference type="PROSITE" id="PS00525">
    <property type="entry name" value="RIBOSOMAL_L6_1"/>
    <property type="match status" value="1"/>
</dbReference>
<evidence type="ECO:0000256" key="4">
    <source>
        <dbReference type="ARBA" id="ARBA00022980"/>
    </source>
</evidence>
<dbReference type="GO" id="GO:0022625">
    <property type="term" value="C:cytosolic large ribosomal subunit"/>
    <property type="evidence" value="ECO:0007669"/>
    <property type="project" value="UniProtKB-UniRule"/>
</dbReference>
<name>A0A927H3C8_9BACL</name>
<dbReference type="Proteomes" id="UP000639396">
    <property type="component" value="Unassembled WGS sequence"/>
</dbReference>
<keyword evidence="5 6" id="KW-0687">Ribonucleoprotein</keyword>
<evidence type="ECO:0000256" key="8">
    <source>
        <dbReference type="RuleBase" id="RU003870"/>
    </source>
</evidence>
<dbReference type="FunFam" id="3.90.930.12:FF:000001">
    <property type="entry name" value="50S ribosomal protein L6"/>
    <property type="match status" value="1"/>
</dbReference>
<evidence type="ECO:0000256" key="3">
    <source>
        <dbReference type="ARBA" id="ARBA00022884"/>
    </source>
</evidence>
<gene>
    <name evidence="6 10" type="primary">rplF</name>
    <name evidence="10" type="ORF">IDH45_30345</name>
</gene>
<keyword evidence="2 6" id="KW-0699">rRNA-binding</keyword>
<dbReference type="PANTHER" id="PTHR11655">
    <property type="entry name" value="60S/50S RIBOSOMAL PROTEIN L6/L9"/>
    <property type="match status" value="1"/>
</dbReference>
<comment type="subunit">
    <text evidence="6">Part of the 50S ribosomal subunit.</text>
</comment>
<feature type="domain" description="Large ribosomal subunit protein uL6 alpha-beta" evidence="9">
    <location>
        <begin position="90"/>
        <end position="164"/>
    </location>
</feature>
<proteinExistence type="inferred from homology"/>
<dbReference type="Pfam" id="PF00347">
    <property type="entry name" value="Ribosomal_L6"/>
    <property type="match status" value="2"/>
</dbReference>
<dbReference type="PRINTS" id="PR00059">
    <property type="entry name" value="RIBOSOMALL6"/>
</dbReference>
<dbReference type="InterPro" id="IPR000702">
    <property type="entry name" value="Ribosomal_uL6-like"/>
</dbReference>
<dbReference type="GO" id="GO:0019843">
    <property type="term" value="F:rRNA binding"/>
    <property type="evidence" value="ECO:0007669"/>
    <property type="project" value="UniProtKB-UniRule"/>
</dbReference>